<sequence length="40" mass="4820">MAFLRSGQPWILRRVVYQKIWCGWYVPPGTRTRLIGPIFR</sequence>
<protein>
    <submittedName>
        <fullName evidence="1">Uncharacterized protein</fullName>
    </submittedName>
</protein>
<comment type="caution">
    <text evidence="1">The sequence shown here is derived from an EMBL/GenBank/DDBJ whole genome shotgun (WGS) entry which is preliminary data.</text>
</comment>
<dbReference type="EMBL" id="CAAALY010037742">
    <property type="protein sequence ID" value="VEL18606.1"/>
    <property type="molecule type" value="Genomic_DNA"/>
</dbReference>
<dbReference type="Proteomes" id="UP000784294">
    <property type="component" value="Unassembled WGS sequence"/>
</dbReference>
<dbReference type="AlphaFoldDB" id="A0A448WRQ7"/>
<accession>A0A448WRQ7</accession>
<reference evidence="1" key="1">
    <citation type="submission" date="2018-11" db="EMBL/GenBank/DDBJ databases">
        <authorList>
            <consortium name="Pathogen Informatics"/>
        </authorList>
    </citation>
    <scope>NUCLEOTIDE SEQUENCE</scope>
</reference>
<organism evidence="1 2">
    <name type="scientific">Protopolystoma xenopodis</name>
    <dbReference type="NCBI Taxonomy" id="117903"/>
    <lineage>
        <taxon>Eukaryota</taxon>
        <taxon>Metazoa</taxon>
        <taxon>Spiralia</taxon>
        <taxon>Lophotrochozoa</taxon>
        <taxon>Platyhelminthes</taxon>
        <taxon>Monogenea</taxon>
        <taxon>Polyopisthocotylea</taxon>
        <taxon>Polystomatidea</taxon>
        <taxon>Polystomatidae</taxon>
        <taxon>Protopolystoma</taxon>
    </lineage>
</organism>
<evidence type="ECO:0000313" key="2">
    <source>
        <dbReference type="Proteomes" id="UP000784294"/>
    </source>
</evidence>
<keyword evidence="2" id="KW-1185">Reference proteome</keyword>
<evidence type="ECO:0000313" key="1">
    <source>
        <dbReference type="EMBL" id="VEL18606.1"/>
    </source>
</evidence>
<name>A0A448WRQ7_9PLAT</name>
<gene>
    <name evidence="1" type="ORF">PXEA_LOCUS12046</name>
</gene>
<proteinExistence type="predicted"/>